<evidence type="ECO:0000256" key="4">
    <source>
        <dbReference type="ARBA" id="ARBA00023136"/>
    </source>
</evidence>
<evidence type="ECO:0000256" key="2">
    <source>
        <dbReference type="ARBA" id="ARBA00022692"/>
    </source>
</evidence>
<feature type="transmembrane region" description="Helical" evidence="5">
    <location>
        <begin position="70"/>
        <end position="92"/>
    </location>
</feature>
<dbReference type="Proteomes" id="UP000054047">
    <property type="component" value="Unassembled WGS sequence"/>
</dbReference>
<keyword evidence="3 5" id="KW-1133">Transmembrane helix</keyword>
<evidence type="ECO:0000256" key="1">
    <source>
        <dbReference type="ARBA" id="ARBA00004141"/>
    </source>
</evidence>
<evidence type="ECO:0000256" key="5">
    <source>
        <dbReference type="SAM" id="Phobius"/>
    </source>
</evidence>
<name>A0A0C2HBA0_9BILA</name>
<evidence type="ECO:0000256" key="3">
    <source>
        <dbReference type="ARBA" id="ARBA00022989"/>
    </source>
</evidence>
<keyword evidence="2 5" id="KW-0812">Transmembrane</keyword>
<gene>
    <name evidence="6" type="ORF">ANCDUO_02900</name>
</gene>
<dbReference type="InterPro" id="IPR018499">
    <property type="entry name" value="Tetraspanin/Peripherin"/>
</dbReference>
<feature type="transmembrane region" description="Helical" evidence="5">
    <location>
        <begin position="7"/>
        <end position="28"/>
    </location>
</feature>
<dbReference type="OrthoDB" id="438211at2759"/>
<accession>A0A0C2HBA0</accession>
<proteinExistence type="predicted"/>
<dbReference type="Pfam" id="PF00335">
    <property type="entry name" value="Tetraspanin"/>
    <property type="match status" value="1"/>
</dbReference>
<dbReference type="EMBL" id="KN726969">
    <property type="protein sequence ID" value="KIH66771.1"/>
    <property type="molecule type" value="Genomic_DNA"/>
</dbReference>
<comment type="subcellular location">
    <subcellularLocation>
        <location evidence="1">Membrane</location>
        <topology evidence="1">Multi-pass membrane protein</topology>
    </subcellularLocation>
</comment>
<protein>
    <submittedName>
        <fullName evidence="6">Uncharacterized protein</fullName>
    </submittedName>
</protein>
<feature type="transmembrane region" description="Helical" evidence="5">
    <location>
        <begin position="40"/>
        <end position="63"/>
    </location>
</feature>
<sequence length="151" mass="16920">MSQLVDHLVTSIALIGLGIRTMTEMAYLSDVIGTRELTTAALLMLCLGTCTFTSTPLGLFSVITKHNTMMLTYMTLIFFVCLLSAVCAWLGFNLNSEVNSGVVLHWMNNSFLNEYGNPEAVDLTQSWDQMQRKFYTTNMQTLKYNAEVHGK</sequence>
<dbReference type="GO" id="GO:0016020">
    <property type="term" value="C:membrane"/>
    <property type="evidence" value="ECO:0007669"/>
    <property type="project" value="UniProtKB-SubCell"/>
</dbReference>
<organism evidence="6 7">
    <name type="scientific">Ancylostoma duodenale</name>
    <dbReference type="NCBI Taxonomy" id="51022"/>
    <lineage>
        <taxon>Eukaryota</taxon>
        <taxon>Metazoa</taxon>
        <taxon>Ecdysozoa</taxon>
        <taxon>Nematoda</taxon>
        <taxon>Chromadorea</taxon>
        <taxon>Rhabditida</taxon>
        <taxon>Rhabditina</taxon>
        <taxon>Rhabditomorpha</taxon>
        <taxon>Strongyloidea</taxon>
        <taxon>Ancylostomatidae</taxon>
        <taxon>Ancylostomatinae</taxon>
        <taxon>Ancylostoma</taxon>
    </lineage>
</organism>
<evidence type="ECO:0000313" key="7">
    <source>
        <dbReference type="Proteomes" id="UP000054047"/>
    </source>
</evidence>
<keyword evidence="7" id="KW-1185">Reference proteome</keyword>
<dbReference type="AlphaFoldDB" id="A0A0C2HBA0"/>
<keyword evidence="4 5" id="KW-0472">Membrane</keyword>
<evidence type="ECO:0000313" key="6">
    <source>
        <dbReference type="EMBL" id="KIH66771.1"/>
    </source>
</evidence>
<reference evidence="6 7" key="1">
    <citation type="submission" date="2013-12" db="EMBL/GenBank/DDBJ databases">
        <title>Draft genome of the parsitic nematode Ancylostoma duodenale.</title>
        <authorList>
            <person name="Mitreva M."/>
        </authorList>
    </citation>
    <scope>NUCLEOTIDE SEQUENCE [LARGE SCALE GENOMIC DNA]</scope>
    <source>
        <strain evidence="6 7">Zhejiang</strain>
    </source>
</reference>